<sequence length="584" mass="62209">MSPPPPVPTVTDAAVTTQRRSLSRTLPIVVLLFTVVPLLVAGLLSLADSAQRLRRDQAERTRQTVELLAARVDQLAKSAQRTAASIAVSPPVAALPADEQAVSRLREELTVVLASHPELDHATVVDAAGRVVAQALRGGAPAPTAAPSPGAAADAPPGPLGGPTASAGEAGRGWRLRPALSGMDLVYPAVGGSSVIVGLPADALHESMRPAASQVEARLLDRAGEPIARTGPEQAVDEQDAVVAEAPVAETGWTVRLAEPLTGYRAALREEFLRFGALALAVSVLSAWAAWRFARGLAADVRQVARAARAILRGHYLNAHVQLQRDDELGVLADSFNHMSRELETRERERDVFGRLVSPEVRDQLLQGELMLGGHEVEVTVLLSDIRGFTQLCERMQPRDVVLTLNEYLTRMTDAVQRYGGYINNFMGDAMVVVFGAPKPDPHRVERALYAAVAMQRALADFNAERVAYGAPRLRMGIGLASGTALAGQIGSPERCIYTVIGDTVNIAARLEGLSKEHPRMIAFVNEATRALLPAPLAQLLVPMGEQQLKGRGQGVAVYALPVEADLPPAGAHLLREDTALEPV</sequence>
<dbReference type="Gene3D" id="3.30.70.1230">
    <property type="entry name" value="Nucleotide cyclase"/>
    <property type="match status" value="1"/>
</dbReference>
<dbReference type="PROSITE" id="PS50885">
    <property type="entry name" value="HAMP"/>
    <property type="match status" value="1"/>
</dbReference>
<organism evidence="5 6">
    <name type="scientific">Caldimonas aquatica</name>
    <dbReference type="NCBI Taxonomy" id="376175"/>
    <lineage>
        <taxon>Bacteria</taxon>
        <taxon>Pseudomonadati</taxon>
        <taxon>Pseudomonadota</taxon>
        <taxon>Betaproteobacteria</taxon>
        <taxon>Burkholderiales</taxon>
        <taxon>Sphaerotilaceae</taxon>
        <taxon>Caldimonas</taxon>
    </lineage>
</organism>
<dbReference type="Gene3D" id="3.30.450.20">
    <property type="entry name" value="PAS domain"/>
    <property type="match status" value="1"/>
</dbReference>
<evidence type="ECO:0000256" key="1">
    <source>
        <dbReference type="SAM" id="MobiDB-lite"/>
    </source>
</evidence>
<evidence type="ECO:0000259" key="4">
    <source>
        <dbReference type="PROSITE" id="PS50885"/>
    </source>
</evidence>
<keyword evidence="2" id="KW-1133">Transmembrane helix</keyword>
<protein>
    <submittedName>
        <fullName evidence="5">HAMP domain-containing protein</fullName>
    </submittedName>
</protein>
<dbReference type="PANTHER" id="PTHR43081:SF1">
    <property type="entry name" value="ADENYLATE CYCLASE, TERMINAL-DIFFERENTIATION SPECIFIC"/>
    <property type="match status" value="1"/>
</dbReference>
<accession>A0ABY6MV20</accession>
<dbReference type="InterPro" id="IPR050697">
    <property type="entry name" value="Adenylyl/Guanylyl_Cyclase_3/4"/>
</dbReference>
<dbReference type="PANTHER" id="PTHR43081">
    <property type="entry name" value="ADENYLATE CYCLASE, TERMINAL-DIFFERENTIATION SPECIFIC-RELATED"/>
    <property type="match status" value="1"/>
</dbReference>
<dbReference type="RefSeq" id="WP_264893601.1">
    <property type="nucleotide sequence ID" value="NZ_CP110257.1"/>
</dbReference>
<keyword evidence="6" id="KW-1185">Reference proteome</keyword>
<evidence type="ECO:0000313" key="6">
    <source>
        <dbReference type="Proteomes" id="UP001163266"/>
    </source>
</evidence>
<keyword evidence="2" id="KW-0812">Transmembrane</keyword>
<dbReference type="SUPFAM" id="SSF158472">
    <property type="entry name" value="HAMP domain-like"/>
    <property type="match status" value="1"/>
</dbReference>
<dbReference type="InterPro" id="IPR001054">
    <property type="entry name" value="A/G_cyclase"/>
</dbReference>
<proteinExistence type="predicted"/>
<evidence type="ECO:0000256" key="2">
    <source>
        <dbReference type="SAM" id="Phobius"/>
    </source>
</evidence>
<dbReference type="Pfam" id="PF00672">
    <property type="entry name" value="HAMP"/>
    <property type="match status" value="1"/>
</dbReference>
<dbReference type="CDD" id="cd06225">
    <property type="entry name" value="HAMP"/>
    <property type="match status" value="1"/>
</dbReference>
<dbReference type="Proteomes" id="UP001163266">
    <property type="component" value="Chromosome"/>
</dbReference>
<dbReference type="SUPFAM" id="SSF55073">
    <property type="entry name" value="Nucleotide cyclase"/>
    <property type="match status" value="1"/>
</dbReference>
<dbReference type="Gene3D" id="6.10.340.10">
    <property type="match status" value="1"/>
</dbReference>
<dbReference type="Pfam" id="PF00211">
    <property type="entry name" value="Guanylate_cyc"/>
    <property type="match status" value="1"/>
</dbReference>
<dbReference type="CDD" id="cd07302">
    <property type="entry name" value="CHD"/>
    <property type="match status" value="1"/>
</dbReference>
<dbReference type="EMBL" id="CP110257">
    <property type="protein sequence ID" value="UZD55848.1"/>
    <property type="molecule type" value="Genomic_DNA"/>
</dbReference>
<keyword evidence="2" id="KW-0472">Membrane</keyword>
<evidence type="ECO:0000259" key="3">
    <source>
        <dbReference type="PROSITE" id="PS50125"/>
    </source>
</evidence>
<feature type="domain" description="HAMP" evidence="4">
    <location>
        <begin position="295"/>
        <end position="348"/>
    </location>
</feature>
<dbReference type="SMART" id="SM00044">
    <property type="entry name" value="CYCc"/>
    <property type="match status" value="1"/>
</dbReference>
<reference evidence="5" key="1">
    <citation type="submission" date="2022-10" db="EMBL/GenBank/DDBJ databases">
        <title>Complete genome sequence of Schlegelella aquatica LMG 23380.</title>
        <authorList>
            <person name="Musilova J."/>
            <person name="Kourilova X."/>
            <person name="Bezdicek M."/>
            <person name="Hermankova K."/>
            <person name="Obruca S."/>
            <person name="Sedlar K."/>
        </authorList>
    </citation>
    <scope>NUCLEOTIDE SEQUENCE</scope>
    <source>
        <strain evidence="5">LMG 23380</strain>
    </source>
</reference>
<feature type="transmembrane region" description="Helical" evidence="2">
    <location>
        <begin position="272"/>
        <end position="291"/>
    </location>
</feature>
<dbReference type="InterPro" id="IPR029787">
    <property type="entry name" value="Nucleotide_cyclase"/>
</dbReference>
<feature type="region of interest" description="Disordered" evidence="1">
    <location>
        <begin position="139"/>
        <end position="170"/>
    </location>
</feature>
<gene>
    <name evidence="5" type="ORF">OMP39_04505</name>
</gene>
<name>A0ABY6MV20_9BURK</name>
<evidence type="ECO:0000313" key="5">
    <source>
        <dbReference type="EMBL" id="UZD55848.1"/>
    </source>
</evidence>
<feature type="transmembrane region" description="Helical" evidence="2">
    <location>
        <begin position="26"/>
        <end position="47"/>
    </location>
</feature>
<dbReference type="InterPro" id="IPR003660">
    <property type="entry name" value="HAMP_dom"/>
</dbReference>
<dbReference type="SMART" id="SM00304">
    <property type="entry name" value="HAMP"/>
    <property type="match status" value="1"/>
</dbReference>
<feature type="domain" description="Guanylate cyclase" evidence="3">
    <location>
        <begin position="380"/>
        <end position="512"/>
    </location>
</feature>
<dbReference type="PROSITE" id="PS50125">
    <property type="entry name" value="GUANYLATE_CYCLASE_2"/>
    <property type="match status" value="1"/>
</dbReference>
<feature type="compositionally biased region" description="Low complexity" evidence="1">
    <location>
        <begin position="139"/>
        <end position="155"/>
    </location>
</feature>